<evidence type="ECO:0000256" key="1">
    <source>
        <dbReference type="SAM" id="MobiDB-lite"/>
    </source>
</evidence>
<gene>
    <name evidence="2" type="ORF">APLA_LOCUS1297</name>
</gene>
<organism evidence="2 3">
    <name type="scientific">Arctia plantaginis</name>
    <name type="common">Wood tiger moth</name>
    <name type="synonym">Phalaena plantaginis</name>
    <dbReference type="NCBI Taxonomy" id="874455"/>
    <lineage>
        <taxon>Eukaryota</taxon>
        <taxon>Metazoa</taxon>
        <taxon>Ecdysozoa</taxon>
        <taxon>Arthropoda</taxon>
        <taxon>Hexapoda</taxon>
        <taxon>Insecta</taxon>
        <taxon>Pterygota</taxon>
        <taxon>Neoptera</taxon>
        <taxon>Endopterygota</taxon>
        <taxon>Lepidoptera</taxon>
        <taxon>Glossata</taxon>
        <taxon>Ditrysia</taxon>
        <taxon>Noctuoidea</taxon>
        <taxon>Erebidae</taxon>
        <taxon>Arctiinae</taxon>
        <taxon>Arctia</taxon>
    </lineage>
</organism>
<dbReference type="OrthoDB" id="282973at2759"/>
<comment type="caution">
    <text evidence="2">The sequence shown here is derived from an EMBL/GenBank/DDBJ whole genome shotgun (WGS) entry which is preliminary data.</text>
</comment>
<reference evidence="2 3" key="1">
    <citation type="submission" date="2020-04" db="EMBL/GenBank/DDBJ databases">
        <authorList>
            <person name="Wallbank WR R."/>
            <person name="Pardo Diaz C."/>
            <person name="Kozak K."/>
            <person name="Martin S."/>
            <person name="Jiggins C."/>
            <person name="Moest M."/>
            <person name="Warren A I."/>
            <person name="Byers J.R.P. K."/>
            <person name="Montejo-Kovacevich G."/>
            <person name="Yen C E."/>
        </authorList>
    </citation>
    <scope>NUCLEOTIDE SEQUENCE [LARGE SCALE GENOMIC DNA]</scope>
</reference>
<dbReference type="EMBL" id="CADEBD010000146">
    <property type="protein sequence ID" value="CAB3223044.1"/>
    <property type="molecule type" value="Genomic_DNA"/>
</dbReference>
<name>A0A8S0YTH0_ARCPL</name>
<feature type="compositionally biased region" description="Polar residues" evidence="1">
    <location>
        <begin position="127"/>
        <end position="142"/>
    </location>
</feature>
<protein>
    <submittedName>
        <fullName evidence="2">Uncharacterized protein</fullName>
    </submittedName>
</protein>
<sequence length="254" mass="27990">MAKRLVIEVQHALLLPTFSADARTLLKVIFLFQSPYSPGEEEPIEAQNHLSELRSKATADQLIVHDNASRAQSPSKSSILESHNDINLVTDTSLSQNGGILEDEANTSHSSTTSSMQSLPEDKSDQRLPNSQLLPSTSMNPVTKLNLTNLNYRVNSNVESLTSPQLLTSSKLAGDTKEIKSPETSTTGEENCITQLAALLQRCRVFDKKVTFIGPVLNDCNRSRNSFKQTNSEFTRAIYTPVVPMTSVHCEKVM</sequence>
<dbReference type="AlphaFoldDB" id="A0A8S0YTH0"/>
<proteinExistence type="predicted"/>
<accession>A0A8S0YTH0</accession>
<evidence type="ECO:0000313" key="3">
    <source>
        <dbReference type="Proteomes" id="UP000494256"/>
    </source>
</evidence>
<feature type="region of interest" description="Disordered" evidence="1">
    <location>
        <begin position="93"/>
        <end position="142"/>
    </location>
</feature>
<dbReference type="Proteomes" id="UP000494256">
    <property type="component" value="Unassembled WGS sequence"/>
</dbReference>
<evidence type="ECO:0000313" key="2">
    <source>
        <dbReference type="EMBL" id="CAB3223044.1"/>
    </source>
</evidence>